<feature type="domain" description="CRISPR type III-associated protein" evidence="3">
    <location>
        <begin position="12"/>
        <end position="313"/>
    </location>
</feature>
<dbReference type="InterPro" id="IPR013410">
    <property type="entry name" value="CRISPR-assoc_RAMP_Cmr4"/>
</dbReference>
<dbReference type="PANTHER" id="PTHR36700">
    <property type="entry name" value="CRISPR SYSTEM CMR SUBUNIT CMR4"/>
    <property type="match status" value="1"/>
</dbReference>
<dbReference type="Pfam" id="PF03787">
    <property type="entry name" value="RAMPs"/>
    <property type="match status" value="1"/>
</dbReference>
<dbReference type="CDD" id="cd09682">
    <property type="entry name" value="Cmr4_III-B"/>
    <property type="match status" value="1"/>
</dbReference>
<gene>
    <name evidence="4" type="primary">cmr4</name>
    <name evidence="4" type="ORF">C1I60_11355</name>
</gene>
<keyword evidence="1" id="KW-0051">Antiviral defense</keyword>
<evidence type="ECO:0000313" key="5">
    <source>
        <dbReference type="Proteomes" id="UP000308114"/>
    </source>
</evidence>
<organism evidence="4 5">
    <name type="scientific">Paenibacillus terrae</name>
    <dbReference type="NCBI Taxonomy" id="159743"/>
    <lineage>
        <taxon>Bacteria</taxon>
        <taxon>Bacillati</taxon>
        <taxon>Bacillota</taxon>
        <taxon>Bacilli</taxon>
        <taxon>Bacillales</taxon>
        <taxon>Paenibacillaceae</taxon>
        <taxon>Paenibacillus</taxon>
    </lineage>
</organism>
<evidence type="ECO:0000256" key="1">
    <source>
        <dbReference type="ARBA" id="ARBA00023118"/>
    </source>
</evidence>
<proteinExistence type="predicted"/>
<evidence type="ECO:0000259" key="3">
    <source>
        <dbReference type="Pfam" id="PF03787"/>
    </source>
</evidence>
<accession>A0A4U2PWP3</accession>
<reference evidence="4 5" key="1">
    <citation type="submission" date="2018-01" db="EMBL/GenBank/DDBJ databases">
        <title>Bacillales members from the olive rhizosphere are effective biological control agents against Verticillium dahliae.</title>
        <authorList>
            <person name="Gomez-Lama C."/>
            <person name="Legarda G."/>
            <person name="Ruano-Rosa D."/>
            <person name="Pizarro-Tobias P."/>
            <person name="Valverde-Corredor A."/>
            <person name="Niqui J.L."/>
            <person name="Trivino J.C."/>
            <person name="Roca A."/>
            <person name="Mercado-Blanco J."/>
        </authorList>
    </citation>
    <scope>NUCLEOTIDE SEQUENCE [LARGE SCALE GENOMIC DNA]</scope>
    <source>
        <strain evidence="4 5">PIC167</strain>
    </source>
</reference>
<sequence length="323" mass="36181">MGTDSRMYMVHCMTPVHVGAGQGVGIVDMPMMREKVTEWPYFPGSSIKGVHRDFFRNGNHKQPDKWLDVAFGKGSSRGEDDAEGAERDADDGNAGALVMTDARILAFPVASHYGTFAYITCPLVLKRFKRDVEAAAITMPELNVSTLSELVQSKQDQDQSVVHSLSQLRKRDHATSKDHLYIDEFVNEAVEDPTFTAWADWLAKQLFADDHISQSMLTERIALVSDEAFQYFVTMCSEIVPRIRIDQNVKTVAEGALWNEEYLPTESILYGLIWSDPFLGQQHNMNGRKLLDELPQKTYLQIGGNATVGKGRIQCRYVKGGAL</sequence>
<dbReference type="EMBL" id="PNXQ01000012">
    <property type="protein sequence ID" value="TKH43947.1"/>
    <property type="molecule type" value="Genomic_DNA"/>
</dbReference>
<evidence type="ECO:0000313" key="4">
    <source>
        <dbReference type="EMBL" id="TKH43947.1"/>
    </source>
</evidence>
<dbReference type="PANTHER" id="PTHR36700:SF1">
    <property type="entry name" value="CRISPR SYSTEM CMR SUBUNIT CMR4"/>
    <property type="match status" value="1"/>
</dbReference>
<evidence type="ECO:0000256" key="2">
    <source>
        <dbReference type="SAM" id="MobiDB-lite"/>
    </source>
</evidence>
<dbReference type="NCBIfam" id="TIGR02580">
    <property type="entry name" value="cas_RAMP_Cmr4"/>
    <property type="match status" value="1"/>
</dbReference>
<feature type="compositionally biased region" description="Basic and acidic residues" evidence="2">
    <location>
        <begin position="76"/>
        <end position="87"/>
    </location>
</feature>
<dbReference type="AlphaFoldDB" id="A0A4U2PWP3"/>
<protein>
    <submittedName>
        <fullName evidence="4">Type III-B CRISPR module RAMP protein Cmr4</fullName>
    </submittedName>
</protein>
<comment type="caution">
    <text evidence="4">The sequence shown here is derived from an EMBL/GenBank/DDBJ whole genome shotgun (WGS) entry which is preliminary data.</text>
</comment>
<dbReference type="RefSeq" id="WP_137061808.1">
    <property type="nucleotide sequence ID" value="NZ_PNXQ01000012.1"/>
</dbReference>
<dbReference type="GO" id="GO:0051607">
    <property type="term" value="P:defense response to virus"/>
    <property type="evidence" value="ECO:0007669"/>
    <property type="project" value="UniProtKB-KW"/>
</dbReference>
<dbReference type="Proteomes" id="UP000308114">
    <property type="component" value="Unassembled WGS sequence"/>
</dbReference>
<dbReference type="InterPro" id="IPR005537">
    <property type="entry name" value="RAMP_III_fam"/>
</dbReference>
<name>A0A4U2PWP3_9BACL</name>
<feature type="region of interest" description="Disordered" evidence="2">
    <location>
        <begin position="70"/>
        <end position="92"/>
    </location>
</feature>